<sequence>MTASTETPDRIVEVANTLLRPKDLQLKKYTILQRLWAGYGHICHIEAAPINNGKIHSKTSSSFILKLVSPPTTTSSSSQTSSSTEDEGHLRKLISYQVERYFYTHLAAALPADVAVAACVGSIHHQPSAGDDGEQDGEQPTIALMLEDLREGFPVAGEKRTALEEWHVFAALDWLAKFHGFWWARRADVRKDRLRLAPLEEARLAGSRRTEGVWLNGGYTYLATRRKEYADLLADADSEWSSALCRPVPSVIASLAELVAQVLSPDASSDVTPSDISAYETLIHGDVKSENLFANTEGSAVAFFDFQYVGIGLGVCDLAKLFTCSVPMHMLTTETLSGDMALAMTAGERGLLQRYQRTISSISGKEYPWRELEMHWSTALVDWLRFQASWGFWGNTEWLEARVRHILGDQQWLEWVVENSQASKR</sequence>
<name>A0A3M7BVS6_HORWE</name>
<reference evidence="1 2" key="1">
    <citation type="journal article" date="2018" name="BMC Genomics">
        <title>Genomic evidence for intraspecific hybridization in a clonal and extremely halotolerant yeast.</title>
        <authorList>
            <person name="Gostincar C."/>
            <person name="Stajich J.E."/>
            <person name="Zupancic J."/>
            <person name="Zalar P."/>
            <person name="Gunde-Cimerman N."/>
        </authorList>
    </citation>
    <scope>NUCLEOTIDE SEQUENCE [LARGE SCALE GENOMIC DNA]</scope>
    <source>
        <strain evidence="1 2">EXF-10513</strain>
    </source>
</reference>
<dbReference type="VEuPathDB" id="FungiDB:BTJ68_14961"/>
<organism evidence="1 2">
    <name type="scientific">Hortaea werneckii</name>
    <name type="common">Black yeast</name>
    <name type="synonym">Cladosporium werneckii</name>
    <dbReference type="NCBI Taxonomy" id="91943"/>
    <lineage>
        <taxon>Eukaryota</taxon>
        <taxon>Fungi</taxon>
        <taxon>Dikarya</taxon>
        <taxon>Ascomycota</taxon>
        <taxon>Pezizomycotina</taxon>
        <taxon>Dothideomycetes</taxon>
        <taxon>Dothideomycetidae</taxon>
        <taxon>Mycosphaerellales</taxon>
        <taxon>Teratosphaeriaceae</taxon>
        <taxon>Hortaea</taxon>
    </lineage>
</organism>
<evidence type="ECO:0000313" key="2">
    <source>
        <dbReference type="Proteomes" id="UP000269539"/>
    </source>
</evidence>
<evidence type="ECO:0000313" key="1">
    <source>
        <dbReference type="EMBL" id="RMY43814.1"/>
    </source>
</evidence>
<dbReference type="InterPro" id="IPR004119">
    <property type="entry name" value="EcKL"/>
</dbReference>
<dbReference type="Pfam" id="PF02958">
    <property type="entry name" value="EcKL"/>
    <property type="match status" value="1"/>
</dbReference>
<dbReference type="Proteomes" id="UP000269539">
    <property type="component" value="Unassembled WGS sequence"/>
</dbReference>
<dbReference type="EMBL" id="QWIO01003524">
    <property type="protein sequence ID" value="RMY43814.1"/>
    <property type="molecule type" value="Genomic_DNA"/>
</dbReference>
<accession>A0A3M7BVS6</accession>
<comment type="caution">
    <text evidence="1">The sequence shown here is derived from an EMBL/GenBank/DDBJ whole genome shotgun (WGS) entry which is preliminary data.</text>
</comment>
<protein>
    <recommendedName>
        <fullName evidence="3">Aminoglycoside phosphotransferase domain-containing protein</fullName>
    </recommendedName>
</protein>
<evidence type="ECO:0008006" key="3">
    <source>
        <dbReference type="Google" id="ProtNLM"/>
    </source>
</evidence>
<dbReference type="AlphaFoldDB" id="A0A3M7BVS6"/>
<dbReference type="Gene3D" id="3.90.1200.10">
    <property type="match status" value="1"/>
</dbReference>
<proteinExistence type="predicted"/>
<gene>
    <name evidence="1" type="ORF">D0864_15751</name>
</gene>
<dbReference type="InterPro" id="IPR011009">
    <property type="entry name" value="Kinase-like_dom_sf"/>
</dbReference>
<dbReference type="SUPFAM" id="SSF56112">
    <property type="entry name" value="Protein kinase-like (PK-like)"/>
    <property type="match status" value="1"/>
</dbReference>